<dbReference type="RefSeq" id="WP_089421830.1">
    <property type="nucleotide sequence ID" value="NZ_CP022415.1"/>
</dbReference>
<feature type="transmembrane region" description="Helical" evidence="1">
    <location>
        <begin position="21"/>
        <end position="42"/>
    </location>
</feature>
<keyword evidence="1" id="KW-1133">Transmembrane helix</keyword>
<dbReference type="Pfam" id="PF09601">
    <property type="entry name" value="DUF2459"/>
    <property type="match status" value="1"/>
</dbReference>
<protein>
    <submittedName>
        <fullName evidence="2">Urease-associated protein</fullName>
    </submittedName>
</protein>
<dbReference type="STRING" id="1402135.SAMN05444149_104344"/>
<dbReference type="OrthoDB" id="211174at2"/>
<keyword evidence="1" id="KW-0472">Membrane</keyword>
<dbReference type="EMBL" id="CP022415">
    <property type="protein sequence ID" value="ASM74089.1"/>
    <property type="molecule type" value="Genomic_DNA"/>
</dbReference>
<dbReference type="KEGG" id="spse:SULPSESMR1_03313"/>
<accession>A0A221K526</accession>
<dbReference type="Proteomes" id="UP000199754">
    <property type="component" value="Chromosome"/>
</dbReference>
<organism evidence="2 3">
    <name type="scientific">Pseudosulfitobacter pseudonitzschiae</name>
    <dbReference type="NCBI Taxonomy" id="1402135"/>
    <lineage>
        <taxon>Bacteria</taxon>
        <taxon>Pseudomonadati</taxon>
        <taxon>Pseudomonadota</taxon>
        <taxon>Alphaproteobacteria</taxon>
        <taxon>Rhodobacterales</taxon>
        <taxon>Roseobacteraceae</taxon>
        <taxon>Pseudosulfitobacter</taxon>
    </lineage>
</organism>
<evidence type="ECO:0000313" key="3">
    <source>
        <dbReference type="Proteomes" id="UP000199754"/>
    </source>
</evidence>
<keyword evidence="1" id="KW-0812">Transmembrane</keyword>
<name>A0A221K526_9RHOB</name>
<dbReference type="AlphaFoldDB" id="A0A221K526"/>
<evidence type="ECO:0000313" key="2">
    <source>
        <dbReference type="EMBL" id="ASM74089.1"/>
    </source>
</evidence>
<reference evidence="2 3" key="1">
    <citation type="submission" date="2017-07" db="EMBL/GenBank/DDBJ databases">
        <title>Genome Sequence of Sulfitobacter pseudonitzschiae Strain SMR1 Isolated from a culture of the Diatom Skeletonema marinoi.</title>
        <authorList>
            <person name="Topel M."/>
            <person name="Pinder M.I.M."/>
            <person name="Johansson O.N."/>
            <person name="Kourtchenko O."/>
            <person name="Godhe A."/>
            <person name="Clarke A.K."/>
        </authorList>
    </citation>
    <scope>NUCLEOTIDE SEQUENCE [LARGE SCALE GENOMIC DNA]</scope>
    <source>
        <strain evidence="2 3">SMR1</strain>
    </source>
</reference>
<dbReference type="InterPro" id="IPR011727">
    <property type="entry name" value="CHP02117"/>
</dbReference>
<gene>
    <name evidence="2" type="ORF">SULPSESMR1_03313</name>
</gene>
<proteinExistence type="predicted"/>
<evidence type="ECO:0000256" key="1">
    <source>
        <dbReference type="SAM" id="Phobius"/>
    </source>
</evidence>
<sequence>MSLLRLQIRPRRPQGRQLKRLFVALIVLILSYPCAAIVGALVPSGRTADTGTPNHQVLLIAGPIHYDFILPLDDMTRTTFADLPDAALMMDMNGAQNLLIGWGAHDFYTTVGNYGDVTARAAWNGLTGDTSVLRLDVVGAVPATLDLRSFAMTDTQYARFLTALRATVRGDAPLANSGFTATDLFYPATGHFNAFRTCNVWIGEMVRAAGLRFGRWTPLPLSVSLSHRLYQSAG</sequence>
<keyword evidence="3" id="KW-1185">Reference proteome</keyword>